<feature type="region of interest" description="Disordered" evidence="1">
    <location>
        <begin position="323"/>
        <end position="569"/>
    </location>
</feature>
<sequence length="2058" mass="228953">MRFFAVSTVLLSAASSVLGVSLYLVGDSTMASHKASEGIEGWGVPFKKYLTGITLVNNAVSGRSARSYWREKKWADVQELLKPGDYVVMEFGHNDGGSPSRSDRAPVGGEGSETQEVTLADGTVETVYTWPTYIKWMIDGAKSKGATPIISSTTPDNPFNGTTKIDCTPNRFVTYAKNTAAAKGVPYVDHFTASLSSYDNLGKTITDSYFPRDHTHTNSDGANTVAWAFLSALRCPSAKGVLSEYINSAGQDAGARCTAPCTMEGSDDEMDIIERILPKTRTPPSHERGEDSGDDSEEVLTSDPDELAEIMANRSLERFIKQTYGSPKPTGTYPEPEPVDNAENVRMSSPIANETKELPYSSGPIRSPTQNILPTSSPTQASRFSGDDMSEIADDNPVDITNTSQIGPLTSSPNSVSLRYSPPAHLQYSLVDTAEKNESTQNSPSHGSLGTHERGRVEYPIVEDQLATESNRPHSSMSLDKSYSPLSLSRSLSPTTRPPQAPTTTSQSNPSARNNQSPTLSSAALVSPRRESTPTHVPEAQYASEEPPLPAHGRTLRVRTARQQRPYASEYAQYKRTMLKAGLNDAIIRPQTHESQDPAAGPRTKHPRPPDPEMQGFIVPEDEESQDLYIPPPSPPPRDRRSVAEEQPGVNMNNLLAGFGGMLSDDDTPTKKAKRKEKGKGNGGSSPKAAQPRPKPFPLHTKSTKPNETHRSPSLPKQTHGPPSFQSPSPSRSQSRPETHASGSRTHKEPTQSSSSSSEPNAPDEADHASDSSASSSGLADSLERKRMRILNRMMPAAWVRRQMERLETKQQDATSHPQKRRTLPQTGSTKRNLANLQKPLVLMGDSESEEEEGADPVRQGGSSPVIRPARSSPVPRARKRSPVLAPRRRKAQIVSDDNDGDIVEVSSSDEHSISSSAIVPKHMDDEEISSWLTRRSPARAGGGDLINRMLSRTGEFSRNPKRTPKKQRAGHKQDGTKMKQAKLTSMFRASSPDGGVIELSSDDDRPEAKRTGAQIHLNLSKKQGPKHPRSQRSFTIRSDWAELLDGTVAPSTDARRAKDKKAAYNRTAFASNLHTREGQGSGTQNNAPVEHASKAHPFDHKSVSTDCGILPFNPHTKFSPSTYIGRGFLQNLLDVVVAPDTPSVQVTPVVVFGEHLDIRLSGPDFVEKVRRLVPKWTGWLLGQENETEQNVQRSFRYMALTMTHLLEGPANSHPIESEPSSRHLDFLEEDAVEILTLIHSVSQTDPALEDASVESSISRLSFHWFLVEVAARVVCGNHRRTLRISATAELDSAAFDTAVQLLIRALLSCSVWDRLQDAYDSAGDLDDLVLELWVCLIHLVDETQVAGSTNWKPLWIRVEQVLDTPGFALPYKVFESERRWEHIFAFSALNTFSSQTGRLMPSHPPISRWAWVCKTIKDVRLKEDNTVAGANTRQQRIDFYVRTVMARCWLLHTMWGWNYQHHDRLFILLYPIFQSRKLAKLRDEKTDFPPFIRHLDLENLDRFSNGDSAWSIFLKVFRRAIIDDPNGARKLYSTCIPIGVLNFTDENPATDMDLSRLLNRFAILLVVLITDPTQDRAADCVKRIQALISFQAADMRSREACIRAFQYAGLLLKFYKLDFAPLASWMRNMVISLQEGMQKATSLPQRNRLAVLILCLLRGVVSIVSTAGFNRDIELEYPETGLLIPELIRLVFQLDIKSNPAARREIRLFLEALCNAREAYIARLPPKPIAPIVQDEESQENYGFDDFDLDLNDPDVLAGLDAIEGDAAPPVNNSDPLAVKDRNTAELIKATISPAIFENIILGFGLDDRRLSGAPERDNDTNEEYAWVRVWVGCLKIVVENYLKTWWDYLGNWGGAQQERISRIIDNAAERRVRIQFCYLALKCSPNLVQRANREQKHQLILPWFQCLPHHRYTVEHKYTALICDRGLATNPMLQGLPCRANDKGEHYVLSAELMTERSEYIRRVLGNLGTLARANRDNAMSADVTRGREYIAKLFETMKHTWEHLGRSFASSADRALVPSYLEFCGDVRDAAVELLVEPSVKDLCLRLSWVPSRRA</sequence>
<feature type="compositionally biased region" description="Polar residues" evidence="1">
    <location>
        <begin position="513"/>
        <end position="524"/>
    </location>
</feature>
<keyword evidence="2" id="KW-0732">Signal</keyword>
<dbReference type="InterPro" id="IPR013830">
    <property type="entry name" value="SGNH_hydro"/>
</dbReference>
<evidence type="ECO:0000313" key="4">
    <source>
        <dbReference type="EMBL" id="CUA69943.1"/>
    </source>
</evidence>
<dbReference type="GO" id="GO:0005634">
    <property type="term" value="C:nucleus"/>
    <property type="evidence" value="ECO:0007669"/>
    <property type="project" value="InterPro"/>
</dbReference>
<protein>
    <recommendedName>
        <fullName evidence="3">SGNH hydrolase-type esterase domain-containing protein</fullName>
    </recommendedName>
</protein>
<evidence type="ECO:0000259" key="3">
    <source>
        <dbReference type="Pfam" id="PF13472"/>
    </source>
</evidence>
<evidence type="ECO:0000256" key="1">
    <source>
        <dbReference type="SAM" id="MobiDB-lite"/>
    </source>
</evidence>
<dbReference type="Proteomes" id="UP000044841">
    <property type="component" value="Unassembled WGS sequence"/>
</dbReference>
<feature type="compositionally biased region" description="Low complexity" evidence="1">
    <location>
        <begin position="771"/>
        <end position="781"/>
    </location>
</feature>
<feature type="compositionally biased region" description="Polar residues" evidence="1">
    <location>
        <begin position="467"/>
        <end position="481"/>
    </location>
</feature>
<dbReference type="GO" id="GO:0031297">
    <property type="term" value="P:replication fork processing"/>
    <property type="evidence" value="ECO:0007669"/>
    <property type="project" value="InterPro"/>
</dbReference>
<accession>A0A0K6FUV3</accession>
<gene>
    <name evidence="4" type="ORF">RSOLAG22IIIB_08786</name>
</gene>
<feature type="region of interest" description="Disordered" evidence="1">
    <location>
        <begin position="802"/>
        <end position="1010"/>
    </location>
</feature>
<feature type="compositionally biased region" description="Low complexity" evidence="1">
    <location>
        <begin position="863"/>
        <end position="876"/>
    </location>
</feature>
<feature type="compositionally biased region" description="Polar residues" evidence="1">
    <location>
        <begin position="367"/>
        <end position="383"/>
    </location>
</feature>
<dbReference type="EMBL" id="CYGV01001024">
    <property type="protein sequence ID" value="CUA69943.1"/>
    <property type="molecule type" value="Genomic_DNA"/>
</dbReference>
<dbReference type="SUPFAM" id="SSF52266">
    <property type="entry name" value="SGNH hydrolase"/>
    <property type="match status" value="1"/>
</dbReference>
<dbReference type="GO" id="GO:0035361">
    <property type="term" value="C:Cul8-RING ubiquitin ligase complex"/>
    <property type="evidence" value="ECO:0007669"/>
    <property type="project" value="TreeGrafter"/>
</dbReference>
<name>A0A0K6FUV3_9AGAM</name>
<feature type="compositionally biased region" description="Low complexity" evidence="1">
    <location>
        <begin position="722"/>
        <end position="736"/>
    </location>
</feature>
<feature type="region of interest" description="Disordered" evidence="1">
    <location>
        <begin position="277"/>
        <end position="300"/>
    </location>
</feature>
<feature type="region of interest" description="Disordered" evidence="1">
    <location>
        <begin position="589"/>
        <end position="787"/>
    </location>
</feature>
<dbReference type="InterPro" id="IPR036514">
    <property type="entry name" value="SGNH_hydro_sf"/>
</dbReference>
<feature type="compositionally biased region" description="Basic residues" evidence="1">
    <location>
        <begin position="960"/>
        <end position="971"/>
    </location>
</feature>
<dbReference type="GO" id="GO:0000724">
    <property type="term" value="P:double-strand break repair via homologous recombination"/>
    <property type="evidence" value="ECO:0007669"/>
    <property type="project" value="TreeGrafter"/>
</dbReference>
<feature type="chain" id="PRO_5005502391" description="SGNH hydrolase-type esterase domain-containing protein" evidence="2">
    <location>
        <begin position="20"/>
        <end position="2058"/>
    </location>
</feature>
<proteinExistence type="predicted"/>
<feature type="compositionally biased region" description="Basic and acidic residues" evidence="1">
    <location>
        <begin position="802"/>
        <end position="811"/>
    </location>
</feature>
<feature type="domain" description="SGNH hydrolase-type esterase" evidence="3">
    <location>
        <begin position="25"/>
        <end position="221"/>
    </location>
</feature>
<feature type="compositionally biased region" description="Low complexity" evidence="1">
    <location>
        <begin position="484"/>
        <end position="495"/>
    </location>
</feature>
<feature type="compositionally biased region" description="Polar residues" evidence="1">
    <location>
        <begin position="399"/>
        <end position="418"/>
    </location>
</feature>
<dbReference type="PANTHER" id="PTHR28122:SF1">
    <property type="entry name" value="E3 UBIQUITIN-PROTEIN LIGASE SUBSTRATE RECEPTOR MMS22"/>
    <property type="match status" value="1"/>
</dbReference>
<keyword evidence="5" id="KW-1185">Reference proteome</keyword>
<dbReference type="Gene3D" id="3.40.50.1110">
    <property type="entry name" value="SGNH hydrolase"/>
    <property type="match status" value="1"/>
</dbReference>
<dbReference type="Pfam" id="PF13472">
    <property type="entry name" value="Lipase_GDSL_2"/>
    <property type="match status" value="1"/>
</dbReference>
<feature type="compositionally biased region" description="Low complexity" evidence="1">
    <location>
        <begin position="502"/>
        <end position="512"/>
    </location>
</feature>
<feature type="compositionally biased region" description="Basic residues" evidence="1">
    <location>
        <begin position="877"/>
        <end position="892"/>
    </location>
</feature>
<dbReference type="PANTHER" id="PTHR28122">
    <property type="entry name" value="E3 UBIQUITIN-PROTEIN LIGASE SUBSTRATE RECEPTOR MMS22"/>
    <property type="match status" value="1"/>
</dbReference>
<feature type="signal peptide" evidence="2">
    <location>
        <begin position="1"/>
        <end position="19"/>
    </location>
</feature>
<feature type="compositionally biased region" description="Acidic residues" evidence="1">
    <location>
        <begin position="388"/>
        <end position="397"/>
    </location>
</feature>
<feature type="region of interest" description="Disordered" evidence="1">
    <location>
        <begin position="1071"/>
        <end position="1091"/>
    </location>
</feature>
<feature type="compositionally biased region" description="Polar residues" evidence="1">
    <location>
        <begin position="824"/>
        <end position="836"/>
    </location>
</feature>
<reference evidence="4 5" key="1">
    <citation type="submission" date="2015-07" db="EMBL/GenBank/DDBJ databases">
        <authorList>
            <person name="Noorani M."/>
        </authorList>
    </citation>
    <scope>NUCLEOTIDE SEQUENCE [LARGE SCALE GENOMIC DNA]</scope>
    <source>
        <strain evidence="4">BBA 69670</strain>
    </source>
</reference>
<dbReference type="Pfam" id="PF09462">
    <property type="entry name" value="Mus7"/>
    <property type="match status" value="2"/>
</dbReference>
<feature type="compositionally biased region" description="Polar residues" evidence="1">
    <location>
        <begin position="439"/>
        <end position="448"/>
    </location>
</feature>
<dbReference type="InterPro" id="IPR019021">
    <property type="entry name" value="Mms22"/>
</dbReference>
<organism evidence="4 5">
    <name type="scientific">Rhizoctonia solani</name>
    <dbReference type="NCBI Taxonomy" id="456999"/>
    <lineage>
        <taxon>Eukaryota</taxon>
        <taxon>Fungi</taxon>
        <taxon>Dikarya</taxon>
        <taxon>Basidiomycota</taxon>
        <taxon>Agaricomycotina</taxon>
        <taxon>Agaricomycetes</taxon>
        <taxon>Cantharellales</taxon>
        <taxon>Ceratobasidiaceae</taxon>
        <taxon>Rhizoctonia</taxon>
    </lineage>
</organism>
<evidence type="ECO:0000256" key="2">
    <source>
        <dbReference type="SAM" id="SignalP"/>
    </source>
</evidence>
<feature type="region of interest" description="Disordered" evidence="1">
    <location>
        <begin position="92"/>
        <end position="115"/>
    </location>
</feature>
<evidence type="ECO:0000313" key="5">
    <source>
        <dbReference type="Proteomes" id="UP000044841"/>
    </source>
</evidence>